<dbReference type="EMBL" id="AGVO01000441">
    <property type="protein sequence ID" value="EHI50006.1"/>
    <property type="molecule type" value="Genomic_DNA"/>
</dbReference>
<evidence type="ECO:0000313" key="3">
    <source>
        <dbReference type="Proteomes" id="UP000006428"/>
    </source>
</evidence>
<evidence type="ECO:0000256" key="1">
    <source>
        <dbReference type="SAM" id="Phobius"/>
    </source>
</evidence>
<protein>
    <submittedName>
        <fullName evidence="2">Uncharacterized protein</fullName>
    </submittedName>
</protein>
<name>A0ABN0DTF5_AERSS</name>
<keyword evidence="1" id="KW-0812">Transmembrane</keyword>
<keyword evidence="1" id="KW-1133">Transmembrane helix</keyword>
<proteinExistence type="predicted"/>
<keyword evidence="3" id="KW-1185">Reference proteome</keyword>
<gene>
    <name evidence="2" type="ORF">IYQ_24093</name>
</gene>
<keyword evidence="1" id="KW-0472">Membrane</keyword>
<sequence>TGCDTGFAITGTLESDKLGSFICHQSIFTVQGRAFILVMALQLHHGSPCRFTIIIPHRKGSVRGRVFFAWCNVFSHMLLLIELMGL</sequence>
<organism evidence="2 3">
    <name type="scientific">Aeromonas salmonicida subsp. salmonicida 01-B526</name>
    <dbReference type="NCBI Taxonomy" id="1076135"/>
    <lineage>
        <taxon>Bacteria</taxon>
        <taxon>Pseudomonadati</taxon>
        <taxon>Pseudomonadota</taxon>
        <taxon>Gammaproteobacteria</taxon>
        <taxon>Aeromonadales</taxon>
        <taxon>Aeromonadaceae</taxon>
        <taxon>Aeromonas</taxon>
    </lineage>
</organism>
<evidence type="ECO:0000313" key="2">
    <source>
        <dbReference type="EMBL" id="EHI50006.1"/>
    </source>
</evidence>
<comment type="caution">
    <text evidence="2">The sequence shown here is derived from an EMBL/GenBank/DDBJ whole genome shotgun (WGS) entry which is preliminary data.</text>
</comment>
<feature type="transmembrane region" description="Helical" evidence="1">
    <location>
        <begin position="66"/>
        <end position="85"/>
    </location>
</feature>
<dbReference type="Proteomes" id="UP000006428">
    <property type="component" value="Unassembled WGS sequence"/>
</dbReference>
<reference evidence="2 3" key="1">
    <citation type="journal article" date="2012" name="Front. Microbiol.">
        <title>Draft Genome Sequence of the Virulent Strain 01-B526 of the Fish Pathogen Aeromonas salmonicida.</title>
        <authorList>
            <person name="Charette S.J."/>
            <person name="Brochu F."/>
            <person name="Boyle B."/>
            <person name="Filion G."/>
            <person name="Tanaka K.H."/>
            <person name="Derome N."/>
        </authorList>
    </citation>
    <scope>NUCLEOTIDE SEQUENCE [LARGE SCALE GENOMIC DNA]</scope>
    <source>
        <strain evidence="2 3">01-B526</strain>
    </source>
</reference>
<accession>A0ABN0DTF5</accession>
<feature type="non-terminal residue" evidence="2">
    <location>
        <position position="1"/>
    </location>
</feature>